<keyword evidence="3" id="KW-0560">Oxidoreductase</keyword>
<evidence type="ECO:0000256" key="4">
    <source>
        <dbReference type="SAM" id="MobiDB-lite"/>
    </source>
</evidence>
<dbReference type="SUPFAM" id="SSF51395">
    <property type="entry name" value="FMN-linked oxidoreductases"/>
    <property type="match status" value="1"/>
</dbReference>
<sequence length="384" mass="41635">MTASDILFTPVKIGDIQLKHRIALAPLTRSRSPGQVANTLNSEYYSQRATPGGLLVSEGTTSNATGIGYADVPAIRTSEQARAWKLSTDAVHKRGGYIFAQLWHVGRVSKSEFQPEGKLPVSASDLPAPGKEAPRPLSVAEIEEIVAEYKASAKLAVTEAGFDGVEIHGAHGYLIDQFLESSSNKRTDAYGGSIENRARFLFQVIDAVLTAVPATKVALRLSPFLDIQGATDPDATALFTYVFTQLQSRNLAYIHLTEPTWGAWQTGEPHSQSKLNVFRHLFKAPLMLTGGYTRESAAEAIAAGRADLIGIGRAYITNPDFVERTRAGHPLTPFADPKGFYSGGAEFYTTWKTWEEEQREKTKKAGGKTSEIPGAGVPKEVAQL</sequence>
<name>A0AAD5XN03_9FUNG</name>
<accession>A0AAD5XN03</accession>
<comment type="similarity">
    <text evidence="2">Belongs to the NADH:flavin oxidoreductase/NADH oxidase family.</text>
</comment>
<dbReference type="GO" id="GO:0016628">
    <property type="term" value="F:oxidoreductase activity, acting on the CH-CH group of donors, NAD or NADP as acceptor"/>
    <property type="evidence" value="ECO:0007669"/>
    <property type="project" value="UniProtKB-ARBA"/>
</dbReference>
<feature type="region of interest" description="Disordered" evidence="4">
    <location>
        <begin position="358"/>
        <end position="384"/>
    </location>
</feature>
<evidence type="ECO:0000256" key="2">
    <source>
        <dbReference type="ARBA" id="ARBA00005979"/>
    </source>
</evidence>
<feature type="region of interest" description="Disordered" evidence="4">
    <location>
        <begin position="114"/>
        <end position="134"/>
    </location>
</feature>
<evidence type="ECO:0000313" key="7">
    <source>
        <dbReference type="Proteomes" id="UP001212152"/>
    </source>
</evidence>
<evidence type="ECO:0000256" key="3">
    <source>
        <dbReference type="ARBA" id="ARBA00023002"/>
    </source>
</evidence>
<comment type="cofactor">
    <cofactor evidence="1">
        <name>FMN</name>
        <dbReference type="ChEBI" id="CHEBI:58210"/>
    </cofactor>
</comment>
<dbReference type="GO" id="GO:0005829">
    <property type="term" value="C:cytosol"/>
    <property type="evidence" value="ECO:0007669"/>
    <property type="project" value="UniProtKB-ARBA"/>
</dbReference>
<evidence type="ECO:0000259" key="5">
    <source>
        <dbReference type="Pfam" id="PF00724"/>
    </source>
</evidence>
<dbReference type="AlphaFoldDB" id="A0AAD5XN03"/>
<dbReference type="GO" id="GO:0010181">
    <property type="term" value="F:FMN binding"/>
    <property type="evidence" value="ECO:0007669"/>
    <property type="project" value="InterPro"/>
</dbReference>
<dbReference type="CDD" id="cd02933">
    <property type="entry name" value="OYE_like_FMN"/>
    <property type="match status" value="1"/>
</dbReference>
<dbReference type="InterPro" id="IPR045247">
    <property type="entry name" value="Oye-like"/>
</dbReference>
<evidence type="ECO:0000256" key="1">
    <source>
        <dbReference type="ARBA" id="ARBA00001917"/>
    </source>
</evidence>
<dbReference type="Gene3D" id="3.20.20.70">
    <property type="entry name" value="Aldolase class I"/>
    <property type="match status" value="1"/>
</dbReference>
<dbReference type="FunFam" id="3.20.20.70:FF:000059">
    <property type="entry name" value="N-ethylmaleimide reductase, FMN-linked"/>
    <property type="match status" value="1"/>
</dbReference>
<keyword evidence="7" id="KW-1185">Reference proteome</keyword>
<dbReference type="PANTHER" id="PTHR22893:SF91">
    <property type="entry name" value="NADPH DEHYDROGENASE 2-RELATED"/>
    <property type="match status" value="1"/>
</dbReference>
<dbReference type="Proteomes" id="UP001212152">
    <property type="component" value="Unassembled WGS sequence"/>
</dbReference>
<evidence type="ECO:0000313" key="6">
    <source>
        <dbReference type="EMBL" id="KAJ3178375.1"/>
    </source>
</evidence>
<feature type="domain" description="NADH:flavin oxidoreductase/NADH oxidase N-terminal" evidence="5">
    <location>
        <begin position="7"/>
        <end position="330"/>
    </location>
</feature>
<reference evidence="6" key="1">
    <citation type="submission" date="2020-05" db="EMBL/GenBank/DDBJ databases">
        <title>Phylogenomic resolution of chytrid fungi.</title>
        <authorList>
            <person name="Stajich J.E."/>
            <person name="Amses K."/>
            <person name="Simmons R."/>
            <person name="Seto K."/>
            <person name="Myers J."/>
            <person name="Bonds A."/>
            <person name="Quandt C.A."/>
            <person name="Barry K."/>
            <person name="Liu P."/>
            <person name="Grigoriev I."/>
            <person name="Longcore J.E."/>
            <person name="James T.Y."/>
        </authorList>
    </citation>
    <scope>NUCLEOTIDE SEQUENCE</scope>
    <source>
        <strain evidence="6">JEL0379</strain>
    </source>
</reference>
<proteinExistence type="inferred from homology"/>
<dbReference type="PANTHER" id="PTHR22893">
    <property type="entry name" value="NADH OXIDOREDUCTASE-RELATED"/>
    <property type="match status" value="1"/>
</dbReference>
<dbReference type="EMBL" id="JADGJQ010000027">
    <property type="protein sequence ID" value="KAJ3178375.1"/>
    <property type="molecule type" value="Genomic_DNA"/>
</dbReference>
<protein>
    <recommendedName>
        <fullName evidence="5">NADH:flavin oxidoreductase/NADH oxidase N-terminal domain-containing protein</fullName>
    </recommendedName>
</protein>
<organism evidence="6 7">
    <name type="scientific">Geranomyces variabilis</name>
    <dbReference type="NCBI Taxonomy" id="109894"/>
    <lineage>
        <taxon>Eukaryota</taxon>
        <taxon>Fungi</taxon>
        <taxon>Fungi incertae sedis</taxon>
        <taxon>Chytridiomycota</taxon>
        <taxon>Chytridiomycota incertae sedis</taxon>
        <taxon>Chytridiomycetes</taxon>
        <taxon>Spizellomycetales</taxon>
        <taxon>Powellomycetaceae</taxon>
        <taxon>Geranomyces</taxon>
    </lineage>
</organism>
<dbReference type="Pfam" id="PF00724">
    <property type="entry name" value="Oxidored_FMN"/>
    <property type="match status" value="1"/>
</dbReference>
<dbReference type="InterPro" id="IPR013785">
    <property type="entry name" value="Aldolase_TIM"/>
</dbReference>
<dbReference type="InterPro" id="IPR001155">
    <property type="entry name" value="OxRdtase_FMN_N"/>
</dbReference>
<gene>
    <name evidence="6" type="ORF">HDU87_003691</name>
</gene>
<comment type="caution">
    <text evidence="6">The sequence shown here is derived from an EMBL/GenBank/DDBJ whole genome shotgun (WGS) entry which is preliminary data.</text>
</comment>